<sequence>MPADSREGMSRPQGNLAGSRMEIYGEQQRKRRKNEQRRYNLNGGNVIRRLLMPTT</sequence>
<evidence type="ECO:0000313" key="3">
    <source>
        <dbReference type="Proteomes" id="UP000636800"/>
    </source>
</evidence>
<dbReference type="AlphaFoldDB" id="A0A835QMA2"/>
<name>A0A835QMA2_VANPL</name>
<dbReference type="EMBL" id="JADCNL010000007">
    <property type="protein sequence ID" value="KAG0473566.1"/>
    <property type="molecule type" value="Genomic_DNA"/>
</dbReference>
<evidence type="ECO:0000313" key="2">
    <source>
        <dbReference type="EMBL" id="KAG0473566.1"/>
    </source>
</evidence>
<gene>
    <name evidence="2" type="ORF">HPP92_015423</name>
</gene>
<dbReference type="Proteomes" id="UP000636800">
    <property type="component" value="Chromosome 7"/>
</dbReference>
<feature type="region of interest" description="Disordered" evidence="1">
    <location>
        <begin position="1"/>
        <end position="55"/>
    </location>
</feature>
<protein>
    <submittedName>
        <fullName evidence="2">Uncharacterized protein</fullName>
    </submittedName>
</protein>
<comment type="caution">
    <text evidence="2">The sequence shown here is derived from an EMBL/GenBank/DDBJ whole genome shotgun (WGS) entry which is preliminary data.</text>
</comment>
<reference evidence="2 3" key="1">
    <citation type="journal article" date="2020" name="Nat. Food">
        <title>A phased Vanilla planifolia genome enables genetic improvement of flavour and production.</title>
        <authorList>
            <person name="Hasing T."/>
            <person name="Tang H."/>
            <person name="Brym M."/>
            <person name="Khazi F."/>
            <person name="Huang T."/>
            <person name="Chambers A.H."/>
        </authorList>
    </citation>
    <scope>NUCLEOTIDE SEQUENCE [LARGE SCALE GENOMIC DNA]</scope>
    <source>
        <tissue evidence="2">Leaf</tissue>
    </source>
</reference>
<accession>A0A835QMA2</accession>
<keyword evidence="3" id="KW-1185">Reference proteome</keyword>
<organism evidence="2 3">
    <name type="scientific">Vanilla planifolia</name>
    <name type="common">Vanilla</name>
    <dbReference type="NCBI Taxonomy" id="51239"/>
    <lineage>
        <taxon>Eukaryota</taxon>
        <taxon>Viridiplantae</taxon>
        <taxon>Streptophyta</taxon>
        <taxon>Embryophyta</taxon>
        <taxon>Tracheophyta</taxon>
        <taxon>Spermatophyta</taxon>
        <taxon>Magnoliopsida</taxon>
        <taxon>Liliopsida</taxon>
        <taxon>Asparagales</taxon>
        <taxon>Orchidaceae</taxon>
        <taxon>Vanilloideae</taxon>
        <taxon>Vanilleae</taxon>
        <taxon>Vanilla</taxon>
    </lineage>
</organism>
<dbReference type="OrthoDB" id="10266568at2759"/>
<evidence type="ECO:0000256" key="1">
    <source>
        <dbReference type="SAM" id="MobiDB-lite"/>
    </source>
</evidence>
<proteinExistence type="predicted"/>